<dbReference type="EMBL" id="SMKI01000038">
    <property type="protein sequence ID" value="TDC78157.1"/>
    <property type="molecule type" value="Genomic_DNA"/>
</dbReference>
<evidence type="ECO:0000313" key="3">
    <source>
        <dbReference type="Proteomes" id="UP000295345"/>
    </source>
</evidence>
<dbReference type="OrthoDB" id="9800887at2"/>
<evidence type="ECO:0000259" key="1">
    <source>
        <dbReference type="Pfam" id="PF00775"/>
    </source>
</evidence>
<dbReference type="PANTHER" id="PTHR34315">
    <property type="match status" value="1"/>
</dbReference>
<name>A0A4R4TK47_9ACTN</name>
<dbReference type="Pfam" id="PF00775">
    <property type="entry name" value="Dioxygenase_C"/>
    <property type="match status" value="1"/>
</dbReference>
<sequence>MSEEELHDHDRGLSFDLPTLARRRMLALGGGGLLAVAGCAAEASGGGGGSTSSPSAAATEADASCAAIPDETGGPYPADGSNGVNVLTESGIVRGDITSSFGSASGVAEGVPLTIELTVVDAASGCGAGLQGAAVYLWHCDRDGNYSLYSQGIENENYLRGVQETDASGLVTFTSVFPACYEGRWPHIHFEVYRSLDQATAARNALKTSQLALPEDVCDTVYDSDGYSRSVQSFARVSLDTDNVFSDGSTLQLATVTGEVSQGYVASLRLGV</sequence>
<dbReference type="Gene3D" id="2.60.130.10">
    <property type="entry name" value="Aromatic compound dioxygenase"/>
    <property type="match status" value="1"/>
</dbReference>
<dbReference type="AlphaFoldDB" id="A0A4R4TK47"/>
<evidence type="ECO:0000313" key="2">
    <source>
        <dbReference type="EMBL" id="TDC78157.1"/>
    </source>
</evidence>
<dbReference type="InterPro" id="IPR000627">
    <property type="entry name" value="Intradiol_dOase_C"/>
</dbReference>
<keyword evidence="2" id="KW-0223">Dioxygenase</keyword>
<accession>A0A4R4TK47</accession>
<dbReference type="InterPro" id="IPR015889">
    <property type="entry name" value="Intradiol_dOase_core"/>
</dbReference>
<dbReference type="RefSeq" id="WP_132816762.1">
    <property type="nucleotide sequence ID" value="NZ_SMKI01000038.1"/>
</dbReference>
<dbReference type="SUPFAM" id="SSF49482">
    <property type="entry name" value="Aromatic compound dioxygenase"/>
    <property type="match status" value="1"/>
</dbReference>
<feature type="domain" description="Intradiol ring-cleavage dioxygenases" evidence="1">
    <location>
        <begin position="106"/>
        <end position="184"/>
    </location>
</feature>
<protein>
    <submittedName>
        <fullName evidence="2">Intradiol ring-cleavage dioxygenase</fullName>
    </submittedName>
</protein>
<proteinExistence type="predicted"/>
<dbReference type="PANTHER" id="PTHR34315:SF1">
    <property type="entry name" value="INTRADIOL RING-CLEAVAGE DIOXYGENASES DOMAIN-CONTAINING PROTEIN-RELATED"/>
    <property type="match status" value="1"/>
</dbReference>
<gene>
    <name evidence="2" type="ORF">E1283_05640</name>
</gene>
<keyword evidence="3" id="KW-1185">Reference proteome</keyword>
<dbReference type="GO" id="GO:0016702">
    <property type="term" value="F:oxidoreductase activity, acting on single donors with incorporation of molecular oxygen, incorporation of two atoms of oxygen"/>
    <property type="evidence" value="ECO:0007669"/>
    <property type="project" value="InterPro"/>
</dbReference>
<dbReference type="CDD" id="cd03457">
    <property type="entry name" value="intradiol_dioxygenase_like"/>
    <property type="match status" value="1"/>
</dbReference>
<dbReference type="GO" id="GO:0008199">
    <property type="term" value="F:ferric iron binding"/>
    <property type="evidence" value="ECO:0007669"/>
    <property type="project" value="InterPro"/>
</dbReference>
<reference evidence="2 3" key="1">
    <citation type="submission" date="2019-03" db="EMBL/GenBank/DDBJ databases">
        <title>Draft genome sequences of novel Actinobacteria.</title>
        <authorList>
            <person name="Sahin N."/>
            <person name="Ay H."/>
            <person name="Saygin H."/>
        </authorList>
    </citation>
    <scope>NUCLEOTIDE SEQUENCE [LARGE SCALE GENOMIC DNA]</scope>
    <source>
        <strain evidence="2 3">DSM 41900</strain>
    </source>
</reference>
<organism evidence="2 3">
    <name type="scientific">Streptomyces hainanensis</name>
    <dbReference type="NCBI Taxonomy" id="402648"/>
    <lineage>
        <taxon>Bacteria</taxon>
        <taxon>Bacillati</taxon>
        <taxon>Actinomycetota</taxon>
        <taxon>Actinomycetes</taxon>
        <taxon>Kitasatosporales</taxon>
        <taxon>Streptomycetaceae</taxon>
        <taxon>Streptomyces</taxon>
    </lineage>
</organism>
<dbReference type="Proteomes" id="UP000295345">
    <property type="component" value="Unassembled WGS sequence"/>
</dbReference>
<keyword evidence="2" id="KW-0560">Oxidoreductase</keyword>
<comment type="caution">
    <text evidence="2">The sequence shown here is derived from an EMBL/GenBank/DDBJ whole genome shotgun (WGS) entry which is preliminary data.</text>
</comment>